<accession>A0AAD8NG54</accession>
<feature type="compositionally biased region" description="Basic residues" evidence="1">
    <location>
        <begin position="88"/>
        <end position="97"/>
    </location>
</feature>
<name>A0AAD8NG54_TARER</name>
<evidence type="ECO:0000313" key="4">
    <source>
        <dbReference type="Proteomes" id="UP001229421"/>
    </source>
</evidence>
<gene>
    <name evidence="3" type="ORF">QVD17_38364</name>
</gene>
<dbReference type="PANTHER" id="PTHR33179:SF4">
    <property type="entry name" value="VQ MOTIF-CONTAINING PROTEIN"/>
    <property type="match status" value="1"/>
</dbReference>
<evidence type="ECO:0000313" key="3">
    <source>
        <dbReference type="EMBL" id="KAK1406756.1"/>
    </source>
</evidence>
<reference evidence="3" key="1">
    <citation type="journal article" date="2023" name="bioRxiv">
        <title>Improved chromosome-level genome assembly for marigold (Tagetes erecta).</title>
        <authorList>
            <person name="Jiang F."/>
            <person name="Yuan L."/>
            <person name="Wang S."/>
            <person name="Wang H."/>
            <person name="Xu D."/>
            <person name="Wang A."/>
            <person name="Fan W."/>
        </authorList>
    </citation>
    <scope>NUCLEOTIDE SEQUENCE</scope>
    <source>
        <strain evidence="3">WSJ</strain>
        <tissue evidence="3">Leaf</tissue>
    </source>
</reference>
<dbReference type="Pfam" id="PF05678">
    <property type="entry name" value="VQ"/>
    <property type="match status" value="1"/>
</dbReference>
<feature type="region of interest" description="Disordered" evidence="1">
    <location>
        <begin position="1"/>
        <end position="102"/>
    </location>
</feature>
<comment type="caution">
    <text evidence="3">The sequence shown here is derived from an EMBL/GenBank/DDBJ whole genome shotgun (WGS) entry which is preliminary data.</text>
</comment>
<feature type="domain" description="VQ" evidence="2">
    <location>
        <begin position="98"/>
        <end position="122"/>
    </location>
</feature>
<feature type="compositionally biased region" description="Gly residues" evidence="1">
    <location>
        <begin position="1"/>
        <end position="15"/>
    </location>
</feature>
<sequence length="278" mass="30440">MDSGNSSGGDGGGAAGDVNPATYFNPIPILQQQQSNFFNSSSFSQPQNPNPNPNPNFDSIWSRNQNSAPIYNPDHQQDRFVDPISTKTPKKRTRASRRAPTTVLTTDTSNFRQMVQEFTGIPNSPFATSSSSSPFTRRSDFFAAGVAPVNPVRPSAMKITGTSNFQLPPSETHGFTKQPLDLTNFTNLTNLQNQVFPFQSFSQSTLPNQVNDVTERENRSRGFGSSSMSMKRWRGEDESFVNLDSGNVNSQNAVVSVSLRNDGGQLPGNEDSWICPSD</sequence>
<dbReference type="PANTHER" id="PTHR33179">
    <property type="entry name" value="VQ MOTIF-CONTAINING PROTEIN"/>
    <property type="match status" value="1"/>
</dbReference>
<keyword evidence="4" id="KW-1185">Reference proteome</keyword>
<evidence type="ECO:0000259" key="2">
    <source>
        <dbReference type="Pfam" id="PF05678"/>
    </source>
</evidence>
<dbReference type="AlphaFoldDB" id="A0AAD8NG54"/>
<feature type="compositionally biased region" description="Low complexity" evidence="1">
    <location>
        <begin position="31"/>
        <end position="47"/>
    </location>
</feature>
<protein>
    <recommendedName>
        <fullName evidence="2">VQ domain-containing protein</fullName>
    </recommendedName>
</protein>
<dbReference type="InterPro" id="IPR039609">
    <property type="entry name" value="VQ_15/22"/>
</dbReference>
<dbReference type="InterPro" id="IPR008889">
    <property type="entry name" value="VQ"/>
</dbReference>
<organism evidence="3 4">
    <name type="scientific">Tagetes erecta</name>
    <name type="common">African marigold</name>
    <dbReference type="NCBI Taxonomy" id="13708"/>
    <lineage>
        <taxon>Eukaryota</taxon>
        <taxon>Viridiplantae</taxon>
        <taxon>Streptophyta</taxon>
        <taxon>Embryophyta</taxon>
        <taxon>Tracheophyta</taxon>
        <taxon>Spermatophyta</taxon>
        <taxon>Magnoliopsida</taxon>
        <taxon>eudicotyledons</taxon>
        <taxon>Gunneridae</taxon>
        <taxon>Pentapetalae</taxon>
        <taxon>asterids</taxon>
        <taxon>campanulids</taxon>
        <taxon>Asterales</taxon>
        <taxon>Asteraceae</taxon>
        <taxon>Asteroideae</taxon>
        <taxon>Heliantheae alliance</taxon>
        <taxon>Tageteae</taxon>
        <taxon>Tagetes</taxon>
    </lineage>
</organism>
<feature type="compositionally biased region" description="Polar residues" evidence="1">
    <location>
        <begin position="59"/>
        <end position="69"/>
    </location>
</feature>
<evidence type="ECO:0000256" key="1">
    <source>
        <dbReference type="SAM" id="MobiDB-lite"/>
    </source>
</evidence>
<dbReference type="EMBL" id="JAUHHV010000011">
    <property type="protein sequence ID" value="KAK1406756.1"/>
    <property type="molecule type" value="Genomic_DNA"/>
</dbReference>
<proteinExistence type="predicted"/>
<dbReference type="Proteomes" id="UP001229421">
    <property type="component" value="Unassembled WGS sequence"/>
</dbReference>